<feature type="compositionally biased region" description="Low complexity" evidence="1">
    <location>
        <begin position="53"/>
        <end position="62"/>
    </location>
</feature>
<protein>
    <submittedName>
        <fullName evidence="2">Uncharacterized protein</fullName>
    </submittedName>
</protein>
<keyword evidence="3" id="KW-1185">Reference proteome</keyword>
<dbReference type="Proteomes" id="UP000002431">
    <property type="component" value="Plasmid pDGEO02"/>
</dbReference>
<feature type="region of interest" description="Disordered" evidence="1">
    <location>
        <begin position="16"/>
        <end position="72"/>
    </location>
</feature>
<feature type="compositionally biased region" description="Basic and acidic residues" evidence="1">
    <location>
        <begin position="35"/>
        <end position="46"/>
    </location>
</feature>
<sequence length="205" mass="22116">MTPTLDNLQNIAPGIAAHEGQDHGPSAAPATPHPAAEDREPGHEEVPLPPTAPATNPIPATPRNKAAAGAPRADQPIPYRLLSELLHDIPPEELQLVLDHYEDAVLKGTVKAIPAPAGQVFSVELITALGKRATRKVEEEIVLPDAAFHTWLAAERKASRLAVLAVTGRVETSLDKLARGDDDFQKLLDIRRKRLQRTRSAKAPK</sequence>
<dbReference type="HOGENOM" id="CLU_1335712_0_0_0"/>
<accession>A8ZR95</accession>
<keyword evidence="2" id="KW-0614">Plasmid</keyword>
<proteinExistence type="predicted"/>
<gene>
    <name evidence="2" type="ORF">Dgeo_2961</name>
</gene>
<evidence type="ECO:0000313" key="3">
    <source>
        <dbReference type="Proteomes" id="UP000002431"/>
    </source>
</evidence>
<evidence type="ECO:0000256" key="1">
    <source>
        <dbReference type="SAM" id="MobiDB-lite"/>
    </source>
</evidence>
<organism evidence="2 3">
    <name type="scientific">Deinococcus geothermalis (strain DSM 11300 / CIP 105573 / AG-3a)</name>
    <dbReference type="NCBI Taxonomy" id="319795"/>
    <lineage>
        <taxon>Bacteria</taxon>
        <taxon>Thermotogati</taxon>
        <taxon>Deinococcota</taxon>
        <taxon>Deinococci</taxon>
        <taxon>Deinococcales</taxon>
        <taxon>Deinococcaceae</taxon>
        <taxon>Deinococcus</taxon>
    </lineage>
</organism>
<dbReference type="RefSeq" id="WP_012173378.1">
    <property type="nucleotide sequence ID" value="NC_009939.1"/>
</dbReference>
<feature type="compositionally biased region" description="Low complexity" evidence="1">
    <location>
        <begin position="25"/>
        <end position="34"/>
    </location>
</feature>
<dbReference type="AlphaFoldDB" id="A8ZR95"/>
<name>A8ZR95_DEIGD</name>
<dbReference type="KEGG" id="dge:Dgeo_2961"/>
<reference evidence="2" key="1">
    <citation type="submission" date="2007-10" db="EMBL/GenBank/DDBJ databases">
        <title>Complete sequence of Plasmid2 pDGEO02 of Deinococcus geothermalis DSM 11300.</title>
        <authorList>
            <consortium name="US DOE Joint Genome Institute"/>
            <person name="Copeland A."/>
            <person name="Lucas S."/>
            <person name="Lapidus A."/>
            <person name="Barry K."/>
            <person name="Detter J.C."/>
            <person name="Glavina del Rio T."/>
            <person name="Hammon N."/>
            <person name="Israni S."/>
            <person name="Dalin E."/>
            <person name="Tice H."/>
            <person name="Pitluck S."/>
            <person name="Brettin T."/>
            <person name="Bruce D."/>
            <person name="Han C."/>
            <person name="Tapia R."/>
            <person name="Saunders E."/>
            <person name="Gilna P."/>
            <person name="Schmutz J."/>
            <person name="Larimer F."/>
            <person name="Land M."/>
            <person name="Hauser L."/>
            <person name="Kyrpides N."/>
            <person name="Kim E."/>
            <person name="Daly M.J."/>
            <person name="Fredrickson J.K."/>
            <person name="Makarova K.S."/>
            <person name="Gaidamakova E.K."/>
            <person name="Zhai M."/>
            <person name="Richardson P."/>
        </authorList>
    </citation>
    <scope>NUCLEOTIDE SEQUENCE [LARGE SCALE GENOMIC DNA]</scope>
    <source>
        <strain evidence="2">DSM 11300</strain>
        <plasmid evidence="2">pDGEO02</plasmid>
    </source>
</reference>
<dbReference type="EMBL" id="CP000856">
    <property type="protein sequence ID" value="ABW35004.1"/>
    <property type="molecule type" value="Genomic_DNA"/>
</dbReference>
<geneLocation type="plasmid" evidence="2 3">
    <name>pDGEO02</name>
</geneLocation>
<evidence type="ECO:0000313" key="2">
    <source>
        <dbReference type="EMBL" id="ABW35004.1"/>
    </source>
</evidence>